<accession>A0A8S1YH39</accession>
<dbReference type="InterPro" id="IPR027370">
    <property type="entry name" value="Znf-RING_euk"/>
</dbReference>
<dbReference type="PROSITE" id="PS50089">
    <property type="entry name" value="ZF_RING_2"/>
    <property type="match status" value="1"/>
</dbReference>
<reference evidence="15" key="1">
    <citation type="submission" date="2021-01" db="EMBL/GenBank/DDBJ databases">
        <authorList>
            <consortium name="Genoscope - CEA"/>
            <person name="William W."/>
        </authorList>
    </citation>
    <scope>NUCLEOTIDE SEQUENCE</scope>
</reference>
<dbReference type="Pfam" id="PF13445">
    <property type="entry name" value="zf-RING_UBOX"/>
    <property type="match status" value="1"/>
</dbReference>
<evidence type="ECO:0000256" key="5">
    <source>
        <dbReference type="ARBA" id="ARBA00022679"/>
    </source>
</evidence>
<dbReference type="InterPro" id="IPR045103">
    <property type="entry name" value="RNF5/RNF185-like"/>
</dbReference>
<name>A0A8S1YH39_PAROT</name>
<evidence type="ECO:0000313" key="16">
    <source>
        <dbReference type="Proteomes" id="UP000683925"/>
    </source>
</evidence>
<gene>
    <name evidence="15" type="ORF">POCTA_138.1.T1590074</name>
</gene>
<evidence type="ECO:0000259" key="14">
    <source>
        <dbReference type="PROSITE" id="PS50089"/>
    </source>
</evidence>
<dbReference type="GO" id="GO:0008270">
    <property type="term" value="F:zinc ion binding"/>
    <property type="evidence" value="ECO:0007669"/>
    <property type="project" value="UniProtKB-KW"/>
</dbReference>
<dbReference type="FunFam" id="3.30.40.10:FF:001475">
    <property type="entry name" value="Uncharacterized protein"/>
    <property type="match status" value="1"/>
</dbReference>
<comment type="pathway">
    <text evidence="3">Protein modification; protein ubiquitination.</text>
</comment>
<keyword evidence="13" id="KW-1133">Transmembrane helix</keyword>
<dbReference type="InterPro" id="IPR001841">
    <property type="entry name" value="Znf_RING"/>
</dbReference>
<dbReference type="OMA" id="NPRQEQN"/>
<dbReference type="GO" id="GO:0061630">
    <property type="term" value="F:ubiquitin protein ligase activity"/>
    <property type="evidence" value="ECO:0007669"/>
    <property type="project" value="UniProtKB-EC"/>
</dbReference>
<dbReference type="EMBL" id="CAJJDP010000161">
    <property type="protein sequence ID" value="CAD8212831.1"/>
    <property type="molecule type" value="Genomic_DNA"/>
</dbReference>
<dbReference type="PROSITE" id="PS00518">
    <property type="entry name" value="ZF_RING_1"/>
    <property type="match status" value="1"/>
</dbReference>
<keyword evidence="8" id="KW-0833">Ubl conjugation pathway</keyword>
<keyword evidence="16" id="KW-1185">Reference proteome</keyword>
<dbReference type="Proteomes" id="UP000683925">
    <property type="component" value="Unassembled WGS sequence"/>
</dbReference>
<evidence type="ECO:0000256" key="13">
    <source>
        <dbReference type="SAM" id="Phobius"/>
    </source>
</evidence>
<keyword evidence="13" id="KW-0812">Transmembrane</keyword>
<evidence type="ECO:0000256" key="1">
    <source>
        <dbReference type="ARBA" id="ARBA00000900"/>
    </source>
</evidence>
<evidence type="ECO:0000256" key="12">
    <source>
        <dbReference type="SAM" id="MobiDB-lite"/>
    </source>
</evidence>
<evidence type="ECO:0000256" key="10">
    <source>
        <dbReference type="ARBA" id="ARBA00023136"/>
    </source>
</evidence>
<feature type="transmembrane region" description="Helical" evidence="13">
    <location>
        <begin position="106"/>
        <end position="125"/>
    </location>
</feature>
<feature type="region of interest" description="Disordered" evidence="12">
    <location>
        <begin position="72"/>
        <end position="101"/>
    </location>
</feature>
<proteinExistence type="predicted"/>
<dbReference type="PANTHER" id="PTHR12313">
    <property type="entry name" value="E3 UBIQUITIN-PROTEIN LIGASE RNF5-RELATED"/>
    <property type="match status" value="1"/>
</dbReference>
<keyword evidence="5" id="KW-0808">Transferase</keyword>
<dbReference type="InterPro" id="IPR017907">
    <property type="entry name" value="Znf_RING_CS"/>
</dbReference>
<dbReference type="OrthoDB" id="6270329at2759"/>
<evidence type="ECO:0000256" key="7">
    <source>
        <dbReference type="ARBA" id="ARBA00022771"/>
    </source>
</evidence>
<keyword evidence="9" id="KW-0862">Zinc</keyword>
<organism evidence="15 16">
    <name type="scientific">Paramecium octaurelia</name>
    <dbReference type="NCBI Taxonomy" id="43137"/>
    <lineage>
        <taxon>Eukaryota</taxon>
        <taxon>Sar</taxon>
        <taxon>Alveolata</taxon>
        <taxon>Ciliophora</taxon>
        <taxon>Intramacronucleata</taxon>
        <taxon>Oligohymenophorea</taxon>
        <taxon>Peniculida</taxon>
        <taxon>Parameciidae</taxon>
        <taxon>Paramecium</taxon>
    </lineage>
</organism>
<feature type="transmembrane region" description="Helical" evidence="13">
    <location>
        <begin position="137"/>
        <end position="160"/>
    </location>
</feature>
<evidence type="ECO:0000256" key="4">
    <source>
        <dbReference type="ARBA" id="ARBA00012483"/>
    </source>
</evidence>
<feature type="transmembrane region" description="Helical" evidence="13">
    <location>
        <begin position="181"/>
        <end position="202"/>
    </location>
</feature>
<keyword evidence="10 13" id="KW-0472">Membrane</keyword>
<dbReference type="GO" id="GO:0005783">
    <property type="term" value="C:endoplasmic reticulum"/>
    <property type="evidence" value="ECO:0007669"/>
    <property type="project" value="InterPro"/>
</dbReference>
<evidence type="ECO:0000256" key="2">
    <source>
        <dbReference type="ARBA" id="ARBA00004308"/>
    </source>
</evidence>
<dbReference type="EC" id="2.3.2.27" evidence="4"/>
<evidence type="ECO:0000256" key="11">
    <source>
        <dbReference type="PROSITE-ProRule" id="PRU00175"/>
    </source>
</evidence>
<dbReference type="AlphaFoldDB" id="A0A8S1YH39"/>
<comment type="caution">
    <text evidence="15">The sequence shown here is derived from an EMBL/GenBank/DDBJ whole genome shotgun (WGS) entry which is preliminary data.</text>
</comment>
<dbReference type="GO" id="GO:0006511">
    <property type="term" value="P:ubiquitin-dependent protein catabolic process"/>
    <property type="evidence" value="ECO:0007669"/>
    <property type="project" value="InterPro"/>
</dbReference>
<evidence type="ECO:0000256" key="6">
    <source>
        <dbReference type="ARBA" id="ARBA00022723"/>
    </source>
</evidence>
<protein>
    <recommendedName>
        <fullName evidence="4">RING-type E3 ubiquitin transferase</fullName>
        <ecNumber evidence="4">2.3.2.27</ecNumber>
    </recommendedName>
</protein>
<dbReference type="SMART" id="SM00184">
    <property type="entry name" value="RING"/>
    <property type="match status" value="1"/>
</dbReference>
<keyword evidence="7 11" id="KW-0863">Zinc-finger</keyword>
<feature type="compositionally biased region" description="Low complexity" evidence="12">
    <location>
        <begin position="91"/>
        <end position="101"/>
    </location>
</feature>
<feature type="compositionally biased region" description="Basic and acidic residues" evidence="12">
    <location>
        <begin position="72"/>
        <end position="82"/>
    </location>
</feature>
<evidence type="ECO:0000313" key="15">
    <source>
        <dbReference type="EMBL" id="CAD8212831.1"/>
    </source>
</evidence>
<feature type="domain" description="RING-type" evidence="14">
    <location>
        <begin position="16"/>
        <end position="56"/>
    </location>
</feature>
<evidence type="ECO:0000256" key="9">
    <source>
        <dbReference type="ARBA" id="ARBA00022833"/>
    </source>
</evidence>
<keyword evidence="6" id="KW-0479">Metal-binding</keyword>
<comment type="subcellular location">
    <subcellularLocation>
        <location evidence="2">Endomembrane system</location>
    </subcellularLocation>
</comment>
<evidence type="ECO:0000256" key="3">
    <source>
        <dbReference type="ARBA" id="ARBA00004906"/>
    </source>
</evidence>
<sequence>MNSQKQDDEKYKKFQCKICLDLATEPVITPCGHLYCWQCLYTWAQKKNPLQCPYCSNVFELDKVTTIFTGDSKESKQSEIPKRPTNPRQEQNNSSQQQQQQQNQPFGNFQFGFGFGMPFMMMSNFNLGQGQQGNARSFMIIFFIGFFMMNFLPFITSFIQEIPQQPQRPSRRHQEIYEDDYLTNFGISLAIILGFAGLNYLANKILNK</sequence>
<evidence type="ECO:0000256" key="8">
    <source>
        <dbReference type="ARBA" id="ARBA00022786"/>
    </source>
</evidence>
<comment type="catalytic activity">
    <reaction evidence="1">
        <text>S-ubiquitinyl-[E2 ubiquitin-conjugating enzyme]-L-cysteine + [acceptor protein]-L-lysine = [E2 ubiquitin-conjugating enzyme]-L-cysteine + N(6)-ubiquitinyl-[acceptor protein]-L-lysine.</text>
        <dbReference type="EC" id="2.3.2.27"/>
    </reaction>
</comment>